<proteinExistence type="predicted"/>
<protein>
    <recommendedName>
        <fullName evidence="11">G-protein coupled receptors family 1 profile domain-containing protein</fullName>
    </recommendedName>
</protein>
<dbReference type="EMBL" id="JARBDR010000640">
    <property type="protein sequence ID" value="KAJ8310266.1"/>
    <property type="molecule type" value="Genomic_DNA"/>
</dbReference>
<feature type="domain" description="G-protein coupled receptors family 1 profile" evidence="11">
    <location>
        <begin position="112"/>
        <end position="154"/>
    </location>
</feature>
<dbReference type="PRINTS" id="PR00237">
    <property type="entry name" value="GPCRRHODOPSN"/>
</dbReference>
<evidence type="ECO:0000259" key="11">
    <source>
        <dbReference type="PROSITE" id="PS50262"/>
    </source>
</evidence>
<keyword evidence="5" id="KW-0297">G-protein coupled receptor</keyword>
<keyword evidence="6 10" id="KW-0472">Membrane</keyword>
<evidence type="ECO:0000256" key="5">
    <source>
        <dbReference type="ARBA" id="ARBA00023040"/>
    </source>
</evidence>
<dbReference type="Gene3D" id="1.20.1070.10">
    <property type="entry name" value="Rhodopsin 7-helix transmembrane proteins"/>
    <property type="match status" value="2"/>
</dbReference>
<keyword evidence="4 10" id="KW-1133">Transmembrane helix</keyword>
<keyword evidence="13" id="KW-1185">Reference proteome</keyword>
<gene>
    <name evidence="12" type="ORF">KUTeg_012131</name>
</gene>
<dbReference type="PANTHER" id="PTHR24248:SF199">
    <property type="entry name" value="IP13425P-RELATED"/>
    <property type="match status" value="1"/>
</dbReference>
<comment type="caution">
    <text evidence="12">The sequence shown here is derived from an EMBL/GenBank/DDBJ whole genome shotgun (WGS) entry which is preliminary data.</text>
</comment>
<feature type="transmembrane region" description="Helical" evidence="10">
    <location>
        <begin position="97"/>
        <end position="120"/>
    </location>
</feature>
<dbReference type="InterPro" id="IPR000276">
    <property type="entry name" value="GPCR_Rhodpsn"/>
</dbReference>
<dbReference type="InterPro" id="IPR017452">
    <property type="entry name" value="GPCR_Rhodpsn_7TM"/>
</dbReference>
<feature type="transmembrane region" description="Helical" evidence="10">
    <location>
        <begin position="198"/>
        <end position="224"/>
    </location>
</feature>
<evidence type="ECO:0000256" key="2">
    <source>
        <dbReference type="ARBA" id="ARBA00022475"/>
    </source>
</evidence>
<feature type="transmembrane region" description="Helical" evidence="10">
    <location>
        <begin position="132"/>
        <end position="153"/>
    </location>
</feature>
<keyword evidence="2" id="KW-1003">Cell membrane</keyword>
<evidence type="ECO:0000256" key="10">
    <source>
        <dbReference type="SAM" id="Phobius"/>
    </source>
</evidence>
<name>A0ABQ9EYM9_TEGGR</name>
<accession>A0ABQ9EYM9</accession>
<keyword evidence="9" id="KW-0807">Transducer</keyword>
<dbReference type="SUPFAM" id="SSF81321">
    <property type="entry name" value="Family A G protein-coupled receptor-like"/>
    <property type="match status" value="1"/>
</dbReference>
<evidence type="ECO:0000313" key="13">
    <source>
        <dbReference type="Proteomes" id="UP001217089"/>
    </source>
</evidence>
<evidence type="ECO:0000256" key="3">
    <source>
        <dbReference type="ARBA" id="ARBA00022692"/>
    </source>
</evidence>
<dbReference type="PROSITE" id="PS50262">
    <property type="entry name" value="G_PROTEIN_RECEP_F1_2"/>
    <property type="match status" value="2"/>
</dbReference>
<sequence>MLCLMIVKVHIISKNRVKKFNSSMQKYNISDLNDSFKSINSSTNKAFVYEPTYNSADVSTSDSLCSGGFCDSAFGFNGTTDSGRNFSNSTMDENYNWVVLMLSPLIVFGVGGNTLVCMAISMEKRLQSVTNYFLLSLAITDLLVCVIVMPFSIIHEFVVLVWVIALAISSPITILGIIDERNVLNENQCTLRNDDFIIYGSISAFFIPLVIMIISYSLTLYLLIGQSKLNHSGQQEGQPMIRRSLSRKPIRPRTRVKFPTRRTRSCPLGEHKNAIYSPMSTGHHQTFGADKVEQVHYGD</sequence>
<feature type="transmembrane region" description="Helical" evidence="10">
    <location>
        <begin position="159"/>
        <end position="178"/>
    </location>
</feature>
<keyword evidence="3 10" id="KW-0812">Transmembrane</keyword>
<evidence type="ECO:0000256" key="6">
    <source>
        <dbReference type="ARBA" id="ARBA00023136"/>
    </source>
</evidence>
<dbReference type="Proteomes" id="UP001217089">
    <property type="component" value="Unassembled WGS sequence"/>
</dbReference>
<comment type="subcellular location">
    <subcellularLocation>
        <location evidence="1">Cell membrane</location>
        <topology evidence="1">Multi-pass membrane protein</topology>
    </subcellularLocation>
</comment>
<dbReference type="PANTHER" id="PTHR24248">
    <property type="entry name" value="ADRENERGIC RECEPTOR-RELATED G-PROTEIN COUPLED RECEPTOR"/>
    <property type="match status" value="1"/>
</dbReference>
<evidence type="ECO:0000256" key="1">
    <source>
        <dbReference type="ARBA" id="ARBA00004651"/>
    </source>
</evidence>
<keyword evidence="8" id="KW-0675">Receptor</keyword>
<feature type="domain" description="G-protein coupled receptors family 1 profile" evidence="11">
    <location>
        <begin position="157"/>
        <end position="223"/>
    </location>
</feature>
<evidence type="ECO:0000256" key="9">
    <source>
        <dbReference type="ARBA" id="ARBA00023224"/>
    </source>
</evidence>
<dbReference type="Pfam" id="PF00001">
    <property type="entry name" value="7tm_1"/>
    <property type="match status" value="1"/>
</dbReference>
<keyword evidence="7" id="KW-1015">Disulfide bond</keyword>
<evidence type="ECO:0000256" key="8">
    <source>
        <dbReference type="ARBA" id="ARBA00023170"/>
    </source>
</evidence>
<evidence type="ECO:0000256" key="7">
    <source>
        <dbReference type="ARBA" id="ARBA00023157"/>
    </source>
</evidence>
<organism evidence="12 13">
    <name type="scientific">Tegillarca granosa</name>
    <name type="common">Malaysian cockle</name>
    <name type="synonym">Anadara granosa</name>
    <dbReference type="NCBI Taxonomy" id="220873"/>
    <lineage>
        <taxon>Eukaryota</taxon>
        <taxon>Metazoa</taxon>
        <taxon>Spiralia</taxon>
        <taxon>Lophotrochozoa</taxon>
        <taxon>Mollusca</taxon>
        <taxon>Bivalvia</taxon>
        <taxon>Autobranchia</taxon>
        <taxon>Pteriomorphia</taxon>
        <taxon>Arcoida</taxon>
        <taxon>Arcoidea</taxon>
        <taxon>Arcidae</taxon>
        <taxon>Tegillarca</taxon>
    </lineage>
</organism>
<evidence type="ECO:0000256" key="4">
    <source>
        <dbReference type="ARBA" id="ARBA00022989"/>
    </source>
</evidence>
<reference evidence="12 13" key="1">
    <citation type="submission" date="2022-12" db="EMBL/GenBank/DDBJ databases">
        <title>Chromosome-level genome of Tegillarca granosa.</title>
        <authorList>
            <person name="Kim J."/>
        </authorList>
    </citation>
    <scope>NUCLEOTIDE SEQUENCE [LARGE SCALE GENOMIC DNA]</scope>
    <source>
        <strain evidence="12">Teg-2019</strain>
        <tissue evidence="12">Adductor muscle</tissue>
    </source>
</reference>
<evidence type="ECO:0000313" key="12">
    <source>
        <dbReference type="EMBL" id="KAJ8310266.1"/>
    </source>
</evidence>